<proteinExistence type="predicted"/>
<evidence type="ECO:0000256" key="3">
    <source>
        <dbReference type="ARBA" id="ARBA00023015"/>
    </source>
</evidence>
<keyword evidence="11" id="KW-1185">Reference proteome</keyword>
<dbReference type="GO" id="GO:0006355">
    <property type="term" value="P:regulation of DNA-templated transcription"/>
    <property type="evidence" value="ECO:0007669"/>
    <property type="project" value="InterPro"/>
</dbReference>
<organism evidence="10 11">
    <name type="scientific">Balnearium lithotrophicum</name>
    <dbReference type="NCBI Taxonomy" id="223788"/>
    <lineage>
        <taxon>Bacteria</taxon>
        <taxon>Pseudomonadati</taxon>
        <taxon>Aquificota</taxon>
        <taxon>Aquificia</taxon>
        <taxon>Desulfurobacteriales</taxon>
        <taxon>Desulfurobacteriaceae</taxon>
        <taxon>Balnearium</taxon>
    </lineage>
</organism>
<dbReference type="InterPro" id="IPR036388">
    <property type="entry name" value="WH-like_DNA-bd_sf"/>
</dbReference>
<dbReference type="SMART" id="SM00448">
    <property type="entry name" value="REC"/>
    <property type="match status" value="1"/>
</dbReference>
<dbReference type="PANTHER" id="PTHR48111:SF40">
    <property type="entry name" value="PHOSPHATE REGULON TRANSCRIPTIONAL REGULATORY PROTEIN PHOB"/>
    <property type="match status" value="1"/>
</dbReference>
<dbReference type="InterPro" id="IPR039420">
    <property type="entry name" value="WalR-like"/>
</dbReference>
<dbReference type="CDD" id="cd00383">
    <property type="entry name" value="trans_reg_C"/>
    <property type="match status" value="1"/>
</dbReference>
<keyword evidence="4 7" id="KW-0238">DNA-binding</keyword>
<keyword evidence="3" id="KW-0805">Transcription regulation</keyword>
<dbReference type="InterPro" id="IPR001867">
    <property type="entry name" value="OmpR/PhoB-type_DNA-bd"/>
</dbReference>
<evidence type="ECO:0000256" key="7">
    <source>
        <dbReference type="PROSITE-ProRule" id="PRU01091"/>
    </source>
</evidence>
<evidence type="ECO:0000256" key="1">
    <source>
        <dbReference type="ARBA" id="ARBA00022553"/>
    </source>
</evidence>
<gene>
    <name evidence="10" type="ORF">SAMN06269117_11737</name>
</gene>
<dbReference type="PANTHER" id="PTHR48111">
    <property type="entry name" value="REGULATOR OF RPOS"/>
    <property type="match status" value="1"/>
</dbReference>
<reference evidence="10 11" key="1">
    <citation type="submission" date="2017-05" db="EMBL/GenBank/DDBJ databases">
        <authorList>
            <person name="Varghese N."/>
            <person name="Submissions S."/>
        </authorList>
    </citation>
    <scope>NUCLEOTIDE SEQUENCE [LARGE SCALE GENOMIC DNA]</scope>
    <source>
        <strain evidence="10 11">DSM 16304</strain>
    </source>
</reference>
<keyword evidence="2" id="KW-0902">Two-component regulatory system</keyword>
<dbReference type="InterPro" id="IPR011006">
    <property type="entry name" value="CheY-like_superfamily"/>
</dbReference>
<dbReference type="EMBL" id="FXTM01000017">
    <property type="protein sequence ID" value="SMO67411.1"/>
    <property type="molecule type" value="Genomic_DNA"/>
</dbReference>
<keyword evidence="5" id="KW-0804">Transcription</keyword>
<feature type="DNA-binding region" description="OmpR/PhoB-type" evidence="7">
    <location>
        <begin position="127"/>
        <end position="223"/>
    </location>
</feature>
<evidence type="ECO:0000313" key="11">
    <source>
        <dbReference type="Proteomes" id="UP000317315"/>
    </source>
</evidence>
<dbReference type="Pfam" id="PF00486">
    <property type="entry name" value="Trans_reg_C"/>
    <property type="match status" value="1"/>
</dbReference>
<evidence type="ECO:0000256" key="6">
    <source>
        <dbReference type="PROSITE-ProRule" id="PRU00169"/>
    </source>
</evidence>
<dbReference type="OrthoDB" id="9790454at2"/>
<feature type="modified residue" description="4-aspartylphosphate" evidence="6">
    <location>
        <position position="52"/>
    </location>
</feature>
<dbReference type="GO" id="GO:0000976">
    <property type="term" value="F:transcription cis-regulatory region binding"/>
    <property type="evidence" value="ECO:0007669"/>
    <property type="project" value="TreeGrafter"/>
</dbReference>
<dbReference type="Proteomes" id="UP000317315">
    <property type="component" value="Unassembled WGS sequence"/>
</dbReference>
<feature type="domain" description="Response regulatory" evidence="8">
    <location>
        <begin position="3"/>
        <end position="119"/>
    </location>
</feature>
<dbReference type="AlphaFoldDB" id="A0A521D8K7"/>
<dbReference type="GO" id="GO:0005829">
    <property type="term" value="C:cytosol"/>
    <property type="evidence" value="ECO:0007669"/>
    <property type="project" value="TreeGrafter"/>
</dbReference>
<dbReference type="GO" id="GO:0032993">
    <property type="term" value="C:protein-DNA complex"/>
    <property type="evidence" value="ECO:0007669"/>
    <property type="project" value="TreeGrafter"/>
</dbReference>
<dbReference type="PROSITE" id="PS51755">
    <property type="entry name" value="OMPR_PHOB"/>
    <property type="match status" value="1"/>
</dbReference>
<accession>A0A521D8K7</accession>
<feature type="domain" description="OmpR/PhoB-type" evidence="9">
    <location>
        <begin position="127"/>
        <end position="223"/>
    </location>
</feature>
<dbReference type="Gene3D" id="6.10.250.690">
    <property type="match status" value="1"/>
</dbReference>
<protein>
    <submittedName>
        <fullName evidence="10">Two component transcriptional regulator, winged helix family</fullName>
    </submittedName>
</protein>
<dbReference type="SMART" id="SM00862">
    <property type="entry name" value="Trans_reg_C"/>
    <property type="match status" value="1"/>
</dbReference>
<evidence type="ECO:0000256" key="2">
    <source>
        <dbReference type="ARBA" id="ARBA00023012"/>
    </source>
</evidence>
<dbReference type="FunFam" id="3.40.50.2300:FF:000001">
    <property type="entry name" value="DNA-binding response regulator PhoB"/>
    <property type="match status" value="1"/>
</dbReference>
<dbReference type="GO" id="GO:0000156">
    <property type="term" value="F:phosphorelay response regulator activity"/>
    <property type="evidence" value="ECO:0007669"/>
    <property type="project" value="TreeGrafter"/>
</dbReference>
<evidence type="ECO:0000259" key="8">
    <source>
        <dbReference type="PROSITE" id="PS50110"/>
    </source>
</evidence>
<dbReference type="PROSITE" id="PS50110">
    <property type="entry name" value="RESPONSE_REGULATORY"/>
    <property type="match status" value="1"/>
</dbReference>
<dbReference type="InterPro" id="IPR001789">
    <property type="entry name" value="Sig_transdc_resp-reg_receiver"/>
</dbReference>
<keyword evidence="1 6" id="KW-0597">Phosphoprotein</keyword>
<evidence type="ECO:0000313" key="10">
    <source>
        <dbReference type="EMBL" id="SMO67411.1"/>
    </source>
</evidence>
<evidence type="ECO:0000256" key="4">
    <source>
        <dbReference type="ARBA" id="ARBA00023125"/>
    </source>
</evidence>
<evidence type="ECO:0000259" key="9">
    <source>
        <dbReference type="PROSITE" id="PS51755"/>
    </source>
</evidence>
<dbReference type="SUPFAM" id="SSF52172">
    <property type="entry name" value="CheY-like"/>
    <property type="match status" value="1"/>
</dbReference>
<dbReference type="Gene3D" id="3.40.50.2300">
    <property type="match status" value="1"/>
</dbReference>
<dbReference type="Gene3D" id="1.10.10.10">
    <property type="entry name" value="Winged helix-like DNA-binding domain superfamily/Winged helix DNA-binding domain"/>
    <property type="match status" value="1"/>
</dbReference>
<dbReference type="Pfam" id="PF00072">
    <property type="entry name" value="Response_reg"/>
    <property type="match status" value="1"/>
</dbReference>
<dbReference type="CDD" id="cd17574">
    <property type="entry name" value="REC_OmpR"/>
    <property type="match status" value="1"/>
</dbReference>
<name>A0A521D8K7_9BACT</name>
<sequence>MVEVLLVEDDEVIGEMVKERLEDNGYYVDWVTDGKEAYDKLKERKYDVVILDLMIPGIEGIELCRRIRKETINFDTPVIMLTALGDEDTKVKGLTTGADDYITKPFSIKELLARIEAVLRRTGKGKKDILEFEGIVENKRSKSVTVDGKPIQLTKTELQLLEFFLEHPEELFSREELLEKIWGADHDETTRTVDVYISRLRKKLGEKGKYLKTLPRLGYKLTKEV</sequence>
<dbReference type="RefSeq" id="WP_142935850.1">
    <property type="nucleotide sequence ID" value="NZ_FXTM01000017.1"/>
</dbReference>
<evidence type="ECO:0000256" key="5">
    <source>
        <dbReference type="ARBA" id="ARBA00023163"/>
    </source>
</evidence>